<sequence>MGFLVAVPLAGEAAVISDIHLRAMGANLLTHAQFPGQADRDFFHGWLTRNTLQHVRDADKGVLVARDAASGRVASFVKWLVHEPGGGESAASNLESFSDVCGTEVRRSYGELTEKVREGAMGTSAYYHVTFLCTDTHWGGRGAATALLRRVQELAAEDGLGIILEATMEGVPLYCKMGFRVHQDLRMMLPSHGSTQLLEPYEERCMVWTPPVLSTR</sequence>
<dbReference type="GO" id="GO:0016747">
    <property type="term" value="F:acyltransferase activity, transferring groups other than amino-acyl groups"/>
    <property type="evidence" value="ECO:0007669"/>
    <property type="project" value="InterPro"/>
</dbReference>
<dbReference type="EMBL" id="KQ030524">
    <property type="protein sequence ID" value="KJZ74665.1"/>
    <property type="molecule type" value="Genomic_DNA"/>
</dbReference>
<evidence type="ECO:0000259" key="1">
    <source>
        <dbReference type="Pfam" id="PF13673"/>
    </source>
</evidence>
<dbReference type="SUPFAM" id="SSF55729">
    <property type="entry name" value="Acyl-CoA N-acyltransferases (Nat)"/>
    <property type="match status" value="1"/>
</dbReference>
<dbReference type="AlphaFoldDB" id="A0A0F7ZP06"/>
<accession>A0A0F7ZP06</accession>
<dbReference type="Gene3D" id="3.40.630.30">
    <property type="match status" value="1"/>
</dbReference>
<dbReference type="InterPro" id="IPR000182">
    <property type="entry name" value="GNAT_dom"/>
</dbReference>
<dbReference type="OrthoDB" id="61113at2759"/>
<keyword evidence="3" id="KW-1185">Reference proteome</keyword>
<protein>
    <recommendedName>
        <fullName evidence="1">N-acetyltransferase domain-containing protein</fullName>
    </recommendedName>
</protein>
<name>A0A0F7ZP06_9HYPO</name>
<dbReference type="PANTHER" id="PTHR42791">
    <property type="entry name" value="GNAT FAMILY ACETYLTRANSFERASE"/>
    <property type="match status" value="1"/>
</dbReference>
<gene>
    <name evidence="2" type="ORF">HIM_06015</name>
</gene>
<proteinExistence type="predicted"/>
<dbReference type="InterPro" id="IPR016181">
    <property type="entry name" value="Acyl_CoA_acyltransferase"/>
</dbReference>
<evidence type="ECO:0000313" key="2">
    <source>
        <dbReference type="EMBL" id="KJZ74665.1"/>
    </source>
</evidence>
<dbReference type="InterPro" id="IPR052523">
    <property type="entry name" value="Trichothecene_AcTrans"/>
</dbReference>
<reference evidence="2 3" key="1">
    <citation type="journal article" date="2014" name="Genome Biol. Evol.">
        <title>Comparative genomics and transcriptomics analyses reveal divergent lifestyle features of nematode endoparasitic fungus Hirsutella minnesotensis.</title>
        <authorList>
            <person name="Lai Y."/>
            <person name="Liu K."/>
            <person name="Zhang X."/>
            <person name="Zhang X."/>
            <person name="Li K."/>
            <person name="Wang N."/>
            <person name="Shu C."/>
            <person name="Wu Y."/>
            <person name="Wang C."/>
            <person name="Bushley K.E."/>
            <person name="Xiang M."/>
            <person name="Liu X."/>
        </authorList>
    </citation>
    <scope>NUCLEOTIDE SEQUENCE [LARGE SCALE GENOMIC DNA]</scope>
    <source>
        <strain evidence="2 3">3608</strain>
    </source>
</reference>
<evidence type="ECO:0000313" key="3">
    <source>
        <dbReference type="Proteomes" id="UP000054481"/>
    </source>
</evidence>
<organism evidence="2 3">
    <name type="scientific">Hirsutella minnesotensis 3608</name>
    <dbReference type="NCBI Taxonomy" id="1043627"/>
    <lineage>
        <taxon>Eukaryota</taxon>
        <taxon>Fungi</taxon>
        <taxon>Dikarya</taxon>
        <taxon>Ascomycota</taxon>
        <taxon>Pezizomycotina</taxon>
        <taxon>Sordariomycetes</taxon>
        <taxon>Hypocreomycetidae</taxon>
        <taxon>Hypocreales</taxon>
        <taxon>Ophiocordycipitaceae</taxon>
        <taxon>Hirsutella</taxon>
    </lineage>
</organism>
<feature type="domain" description="N-acetyltransferase" evidence="1">
    <location>
        <begin position="119"/>
        <end position="184"/>
    </location>
</feature>
<dbReference type="Pfam" id="PF13673">
    <property type="entry name" value="Acetyltransf_10"/>
    <property type="match status" value="1"/>
</dbReference>
<dbReference type="PANTHER" id="PTHR42791:SF2">
    <property type="entry name" value="N-ACETYLTRANSFERASE DOMAIN-CONTAINING PROTEIN"/>
    <property type="match status" value="1"/>
</dbReference>
<dbReference type="Proteomes" id="UP000054481">
    <property type="component" value="Unassembled WGS sequence"/>
</dbReference>